<dbReference type="Pfam" id="PF04655">
    <property type="entry name" value="APH_6_hur"/>
    <property type="match status" value="1"/>
</dbReference>
<dbReference type="GO" id="GO:0016301">
    <property type="term" value="F:kinase activity"/>
    <property type="evidence" value="ECO:0007669"/>
    <property type="project" value="UniProtKB-KW"/>
</dbReference>
<dbReference type="Gene3D" id="3.90.1200.10">
    <property type="match status" value="1"/>
</dbReference>
<keyword evidence="1" id="KW-0418">Kinase</keyword>
<protein>
    <submittedName>
        <fullName evidence="1">Fructosamine kinase family protein</fullName>
    </submittedName>
</protein>
<dbReference type="Proteomes" id="UP000664771">
    <property type="component" value="Unassembled WGS sequence"/>
</dbReference>
<dbReference type="EMBL" id="JAFVMF010000003">
    <property type="protein sequence ID" value="MBO1358823.1"/>
    <property type="molecule type" value="Genomic_DNA"/>
</dbReference>
<comment type="caution">
    <text evidence="1">The sequence shown here is derived from an EMBL/GenBank/DDBJ whole genome shotgun (WGS) entry which is preliminary data.</text>
</comment>
<dbReference type="SUPFAM" id="SSF56112">
    <property type="entry name" value="Protein kinase-like (PK-like)"/>
    <property type="match status" value="1"/>
</dbReference>
<dbReference type="RefSeq" id="WP_207879348.1">
    <property type="nucleotide sequence ID" value="NZ_JAFVMF010000003.1"/>
</dbReference>
<gene>
    <name evidence="1" type="ORF">J2D73_03285</name>
</gene>
<dbReference type="InterPro" id="IPR006748">
    <property type="entry name" value="NH2Glyco/OHUrea_AB-resist_kin"/>
</dbReference>
<evidence type="ECO:0000313" key="2">
    <source>
        <dbReference type="Proteomes" id="UP000664771"/>
    </source>
</evidence>
<keyword evidence="2" id="KW-1185">Reference proteome</keyword>
<proteinExistence type="predicted"/>
<keyword evidence="1" id="KW-0808">Transferase</keyword>
<organism evidence="1 2">
    <name type="scientific">Acetobacter sacchari</name>
    <dbReference type="NCBI Taxonomy" id="2661687"/>
    <lineage>
        <taxon>Bacteria</taxon>
        <taxon>Pseudomonadati</taxon>
        <taxon>Pseudomonadota</taxon>
        <taxon>Alphaproteobacteria</taxon>
        <taxon>Acetobacterales</taxon>
        <taxon>Acetobacteraceae</taxon>
        <taxon>Acetobacter</taxon>
    </lineage>
</organism>
<sequence length="275" mass="30086">MSVHEHEASVCISRWNLIEDGAPLKTASSYLLPVTCDGVAAMLKVTADPDEQRGAALMAWWGGAGAAPVLKHDLGVILLERASRDRSLAALVYEGSDDEATSLLCATAARLHLRQGRDIPSLKRLEDWFASLLNLSQTDEAWIVECSTLARLLLSEQSAGVPLHGDLHHGNILDFGSRGWLAIDPKALWGERTADYAAMFLNPDLADPDRPFAVDSELFERRVRKVSSLAGIDSRRLLRWIQAWSGLSALWFLEGGGDPVVQRRIGELAARSLAQ</sequence>
<name>A0ABS3LSD8_9PROT</name>
<dbReference type="InterPro" id="IPR011009">
    <property type="entry name" value="Kinase-like_dom_sf"/>
</dbReference>
<reference evidence="1 2" key="1">
    <citation type="submission" date="2021-03" db="EMBL/GenBank/DDBJ databases">
        <title>The complete genome sequence of Acetobacter sacchari TBRC 11175.</title>
        <authorList>
            <person name="Charoenyingcharoen P."/>
            <person name="Yukphan P."/>
        </authorList>
    </citation>
    <scope>NUCLEOTIDE SEQUENCE [LARGE SCALE GENOMIC DNA]</scope>
    <source>
        <strain evidence="1 2">TBRC 11175</strain>
    </source>
</reference>
<accession>A0ABS3LSD8</accession>
<evidence type="ECO:0000313" key="1">
    <source>
        <dbReference type="EMBL" id="MBO1358823.1"/>
    </source>
</evidence>